<comment type="caution">
    <text evidence="2">The sequence shown here is derived from an EMBL/GenBank/DDBJ whole genome shotgun (WGS) entry which is preliminary data.</text>
</comment>
<dbReference type="KEGG" id="qsa:O6P43_031524"/>
<dbReference type="InterPro" id="IPR011051">
    <property type="entry name" value="RmlC_Cupin_sf"/>
</dbReference>
<evidence type="ECO:0000313" key="3">
    <source>
        <dbReference type="Proteomes" id="UP001163823"/>
    </source>
</evidence>
<dbReference type="Pfam" id="PF00190">
    <property type="entry name" value="Cupin_1"/>
    <property type="match status" value="2"/>
</dbReference>
<dbReference type="CDD" id="cd02242">
    <property type="entry name" value="cupin_11S_legumin_N"/>
    <property type="match status" value="1"/>
</dbReference>
<evidence type="ECO:0000259" key="1">
    <source>
        <dbReference type="SMART" id="SM00835"/>
    </source>
</evidence>
<dbReference type="InterPro" id="IPR006045">
    <property type="entry name" value="Cupin_1"/>
</dbReference>
<feature type="domain" description="Cupin type-1" evidence="1">
    <location>
        <begin position="193"/>
        <end position="342"/>
    </location>
</feature>
<dbReference type="SMART" id="SM00835">
    <property type="entry name" value="Cupin_1"/>
    <property type="match status" value="2"/>
</dbReference>
<reference evidence="2" key="1">
    <citation type="journal article" date="2023" name="Science">
        <title>Elucidation of the pathway for biosynthesis of saponin adjuvants from the soapbark tree.</title>
        <authorList>
            <person name="Reed J."/>
            <person name="Orme A."/>
            <person name="El-Demerdash A."/>
            <person name="Owen C."/>
            <person name="Martin L.B.B."/>
            <person name="Misra R.C."/>
            <person name="Kikuchi S."/>
            <person name="Rejzek M."/>
            <person name="Martin A.C."/>
            <person name="Harkess A."/>
            <person name="Leebens-Mack J."/>
            <person name="Louveau T."/>
            <person name="Stephenson M.J."/>
            <person name="Osbourn A."/>
        </authorList>
    </citation>
    <scope>NUCLEOTIDE SEQUENCE</scope>
    <source>
        <strain evidence="2">S10</strain>
    </source>
</reference>
<organism evidence="2 3">
    <name type="scientific">Quillaja saponaria</name>
    <name type="common">Soap bark tree</name>
    <dbReference type="NCBI Taxonomy" id="32244"/>
    <lineage>
        <taxon>Eukaryota</taxon>
        <taxon>Viridiplantae</taxon>
        <taxon>Streptophyta</taxon>
        <taxon>Embryophyta</taxon>
        <taxon>Tracheophyta</taxon>
        <taxon>Spermatophyta</taxon>
        <taxon>Magnoliopsida</taxon>
        <taxon>eudicotyledons</taxon>
        <taxon>Gunneridae</taxon>
        <taxon>Pentapetalae</taxon>
        <taxon>rosids</taxon>
        <taxon>fabids</taxon>
        <taxon>Fabales</taxon>
        <taxon>Quillajaceae</taxon>
        <taxon>Quillaja</taxon>
    </lineage>
</organism>
<name>A0AAD7KVI0_QUISA</name>
<dbReference type="Gene3D" id="2.60.120.10">
    <property type="entry name" value="Jelly Rolls"/>
    <property type="match status" value="2"/>
</dbReference>
<dbReference type="EMBL" id="JARAOO010000013">
    <property type="protein sequence ID" value="KAJ7946624.1"/>
    <property type="molecule type" value="Genomic_DNA"/>
</dbReference>
<feature type="domain" description="Cupin type-1" evidence="1">
    <location>
        <begin position="4"/>
        <end position="160"/>
    </location>
</feature>
<dbReference type="InterPro" id="IPR050253">
    <property type="entry name" value="Seed_Storage-Functional"/>
</dbReference>
<dbReference type="PANTHER" id="PTHR31189:SF45">
    <property type="entry name" value="OS09G0552500 PROTEIN"/>
    <property type="match status" value="1"/>
</dbReference>
<protein>
    <submittedName>
        <fullName evidence="2">Glutelin type-A 2</fullName>
    </submittedName>
</protein>
<sequence length="359" mass="38595">MENVDLTPMTAQIASEVEGGKYESWSSSKFPLLGKTNVGAGRLTLQPRGFALPHYADSSKVGYVLQGTEGVVGMVLPNSSHQKVLKLKKGDIIPVPRGAVSWWFNNGDSELILVFFGETSTALIPGQFSYFFLTGAIGILGGFSTELTSRAYNLTKDEVQKLTKSQNGVLFIKLEEGKHMPNPMKDMSSKLVYSIDAAEPDIAIKNGGSVTKVGDSEFAFIGETGLSAVRIKLEPNAIKSPNFPANYAVQLIYITKGNGKVEIVGINGKLVLDTTVKAGDLLVVPQFFVVSQIAGPDGMELLSVLTTTKPILEELAGDTSIWEALSSSVLEASLNVDEEFQQLFLSSTKKTSILIPPTI</sequence>
<evidence type="ECO:0000313" key="2">
    <source>
        <dbReference type="EMBL" id="KAJ7946624.1"/>
    </source>
</evidence>
<keyword evidence="3" id="KW-1185">Reference proteome</keyword>
<dbReference type="Proteomes" id="UP001163823">
    <property type="component" value="Chromosome 13"/>
</dbReference>
<dbReference type="AlphaFoldDB" id="A0AAD7KVI0"/>
<gene>
    <name evidence="2" type="ORF">O6P43_031524</name>
</gene>
<accession>A0AAD7KVI0</accession>
<proteinExistence type="predicted"/>
<dbReference type="SUPFAM" id="SSF51182">
    <property type="entry name" value="RmlC-like cupins"/>
    <property type="match status" value="1"/>
</dbReference>
<dbReference type="CDD" id="cd02243">
    <property type="entry name" value="cupin_11S_legumin_C"/>
    <property type="match status" value="1"/>
</dbReference>
<dbReference type="PANTHER" id="PTHR31189">
    <property type="entry name" value="OS03G0336100 PROTEIN-RELATED"/>
    <property type="match status" value="1"/>
</dbReference>
<dbReference type="InterPro" id="IPR014710">
    <property type="entry name" value="RmlC-like_jellyroll"/>
</dbReference>